<dbReference type="EMBL" id="JAANQT010004022">
    <property type="protein sequence ID" value="KAG1300536.1"/>
    <property type="molecule type" value="Genomic_DNA"/>
</dbReference>
<dbReference type="AlphaFoldDB" id="A0A9P6WWX1"/>
<evidence type="ECO:0000313" key="1">
    <source>
        <dbReference type="EMBL" id="KAG1300536.1"/>
    </source>
</evidence>
<keyword evidence="2" id="KW-1185">Reference proteome</keyword>
<protein>
    <submittedName>
        <fullName evidence="1">Uncharacterized protein</fullName>
    </submittedName>
</protein>
<dbReference type="Proteomes" id="UP000716291">
    <property type="component" value="Unassembled WGS sequence"/>
</dbReference>
<proteinExistence type="predicted"/>
<accession>A0A9P6WWX1</accession>
<sequence>MTLIQKLPTASIREDVNEAELCARFIEPFLSGLFDDPDQGYYLRLTNARALEAKKKPADTTVKRPDLCITKSLGRRWHHDSEFGKAKAAKMVENMYLVCKDL</sequence>
<reference evidence="1" key="1">
    <citation type="journal article" date="2020" name="Microb. Genom.">
        <title>Genetic diversity of clinical and environmental Mucorales isolates obtained from an investigation of mucormycosis cases among solid organ transplant recipients.</title>
        <authorList>
            <person name="Nguyen M.H."/>
            <person name="Kaul D."/>
            <person name="Muto C."/>
            <person name="Cheng S.J."/>
            <person name="Richter R.A."/>
            <person name="Bruno V.M."/>
            <person name="Liu G."/>
            <person name="Beyhan S."/>
            <person name="Sundermann A.J."/>
            <person name="Mounaud S."/>
            <person name="Pasculle A.W."/>
            <person name="Nierman W.C."/>
            <person name="Driscoll E."/>
            <person name="Cumbie R."/>
            <person name="Clancy C.J."/>
            <person name="Dupont C.L."/>
        </authorList>
    </citation>
    <scope>NUCLEOTIDE SEQUENCE</scope>
    <source>
        <strain evidence="1">GL11</strain>
    </source>
</reference>
<dbReference type="OrthoDB" id="2204120at2759"/>
<comment type="caution">
    <text evidence="1">The sequence shown here is derived from an EMBL/GenBank/DDBJ whole genome shotgun (WGS) entry which is preliminary data.</text>
</comment>
<name>A0A9P6WWX1_RHIOR</name>
<gene>
    <name evidence="1" type="ORF">G6F64_012607</name>
</gene>
<organism evidence="1 2">
    <name type="scientific">Rhizopus oryzae</name>
    <name type="common">Mucormycosis agent</name>
    <name type="synonym">Rhizopus arrhizus var. delemar</name>
    <dbReference type="NCBI Taxonomy" id="64495"/>
    <lineage>
        <taxon>Eukaryota</taxon>
        <taxon>Fungi</taxon>
        <taxon>Fungi incertae sedis</taxon>
        <taxon>Mucoromycota</taxon>
        <taxon>Mucoromycotina</taxon>
        <taxon>Mucoromycetes</taxon>
        <taxon>Mucorales</taxon>
        <taxon>Mucorineae</taxon>
        <taxon>Rhizopodaceae</taxon>
        <taxon>Rhizopus</taxon>
    </lineage>
</organism>
<evidence type="ECO:0000313" key="2">
    <source>
        <dbReference type="Proteomes" id="UP000716291"/>
    </source>
</evidence>